<evidence type="ECO:0000259" key="2">
    <source>
        <dbReference type="PROSITE" id="PS50213"/>
    </source>
</evidence>
<dbReference type="InterPro" id="IPR050904">
    <property type="entry name" value="Adhesion/Biosynth-related"/>
</dbReference>
<protein>
    <submittedName>
        <fullName evidence="3">Uncaracterized surface protein containing fasciclin (FAS1) repeats</fullName>
    </submittedName>
</protein>
<accession>A0A1H4SXS8</accession>
<dbReference type="PROSITE" id="PS50213">
    <property type="entry name" value="FAS1"/>
    <property type="match status" value="1"/>
</dbReference>
<evidence type="ECO:0000313" key="4">
    <source>
        <dbReference type="Proteomes" id="UP000183038"/>
    </source>
</evidence>
<dbReference type="SMART" id="SM00554">
    <property type="entry name" value="FAS1"/>
    <property type="match status" value="1"/>
</dbReference>
<dbReference type="EMBL" id="FNTB01000001">
    <property type="protein sequence ID" value="SEC48983.1"/>
    <property type="molecule type" value="Genomic_DNA"/>
</dbReference>
<evidence type="ECO:0000313" key="3">
    <source>
        <dbReference type="EMBL" id="SEC48983.1"/>
    </source>
</evidence>
<proteinExistence type="predicted"/>
<gene>
    <name evidence="3" type="ORF">SAMN05192540_3303</name>
</gene>
<dbReference type="PANTHER" id="PTHR10900:SF77">
    <property type="entry name" value="FI19380P1"/>
    <property type="match status" value="1"/>
</dbReference>
<feature type="signal peptide" evidence="1">
    <location>
        <begin position="1"/>
        <end position="21"/>
    </location>
</feature>
<dbReference type="Proteomes" id="UP000183038">
    <property type="component" value="Unassembled WGS sequence"/>
</dbReference>
<sequence>MKKWTSLVSLCALFFGFGMHAQDNAIEFKFDNLISKLPSEKSILERTESFENHSSLLNALRAVNLDKVLNYNGEFTVFAPSNLAFEKLSKSTLDKLFDPENKRTLKAMLSYHIIADKLSASSILKAMCRGNGIAKFTTIQGDEITASMQGIDIVLTDKFGNHAMITTADSNQSNGIIHEIDTVFVPEKML</sequence>
<dbReference type="InterPro" id="IPR036378">
    <property type="entry name" value="FAS1_dom_sf"/>
</dbReference>
<organism evidence="3 4">
    <name type="scientific">Maribacter dokdonensis</name>
    <dbReference type="NCBI Taxonomy" id="320912"/>
    <lineage>
        <taxon>Bacteria</taxon>
        <taxon>Pseudomonadati</taxon>
        <taxon>Bacteroidota</taxon>
        <taxon>Flavobacteriia</taxon>
        <taxon>Flavobacteriales</taxon>
        <taxon>Flavobacteriaceae</taxon>
        <taxon>Maribacter</taxon>
    </lineage>
</organism>
<dbReference type="RefSeq" id="WP_074674133.1">
    <property type="nucleotide sequence ID" value="NZ_FNTB01000001.1"/>
</dbReference>
<feature type="chain" id="PRO_5010350618" evidence="1">
    <location>
        <begin position="22"/>
        <end position="190"/>
    </location>
</feature>
<evidence type="ECO:0000256" key="1">
    <source>
        <dbReference type="SAM" id="SignalP"/>
    </source>
</evidence>
<dbReference type="GO" id="GO:0005615">
    <property type="term" value="C:extracellular space"/>
    <property type="evidence" value="ECO:0007669"/>
    <property type="project" value="TreeGrafter"/>
</dbReference>
<feature type="domain" description="FAS1" evidence="2">
    <location>
        <begin position="40"/>
        <end position="184"/>
    </location>
</feature>
<dbReference type="OrthoDB" id="9800666at2"/>
<dbReference type="PANTHER" id="PTHR10900">
    <property type="entry name" value="PERIOSTIN-RELATED"/>
    <property type="match status" value="1"/>
</dbReference>
<name>A0A1H4SXS8_9FLAO</name>
<dbReference type="AlphaFoldDB" id="A0A1H4SXS8"/>
<dbReference type="SUPFAM" id="SSF82153">
    <property type="entry name" value="FAS1 domain"/>
    <property type="match status" value="1"/>
</dbReference>
<keyword evidence="1" id="KW-0732">Signal</keyword>
<dbReference type="Gene3D" id="2.30.180.10">
    <property type="entry name" value="FAS1 domain"/>
    <property type="match status" value="1"/>
</dbReference>
<dbReference type="Pfam" id="PF02469">
    <property type="entry name" value="Fasciclin"/>
    <property type="match status" value="1"/>
</dbReference>
<reference evidence="3 4" key="1">
    <citation type="submission" date="2016-10" db="EMBL/GenBank/DDBJ databases">
        <authorList>
            <person name="de Groot N.N."/>
        </authorList>
    </citation>
    <scope>NUCLEOTIDE SEQUENCE [LARGE SCALE GENOMIC DNA]</scope>
    <source>
        <strain evidence="3 4">MAR_2009_71</strain>
    </source>
</reference>
<dbReference type="InterPro" id="IPR000782">
    <property type="entry name" value="FAS1_domain"/>
</dbReference>